<gene>
    <name evidence="4" type="ORF">UFOPK1412_00443</name>
</gene>
<dbReference type="GO" id="GO:0009086">
    <property type="term" value="P:methionine biosynthetic process"/>
    <property type="evidence" value="ECO:0007669"/>
    <property type="project" value="UniProtKB-ARBA"/>
</dbReference>
<feature type="region of interest" description="Disordered" evidence="3">
    <location>
        <begin position="1"/>
        <end position="22"/>
    </location>
</feature>
<dbReference type="FunFam" id="3.90.1150.10:FF:000033">
    <property type="entry name" value="Cystathionine gamma-synthase"/>
    <property type="match status" value="1"/>
</dbReference>
<dbReference type="PIRSF" id="PIRSF001434">
    <property type="entry name" value="CGS"/>
    <property type="match status" value="1"/>
</dbReference>
<dbReference type="InterPro" id="IPR015422">
    <property type="entry name" value="PyrdxlP-dep_Trfase_small"/>
</dbReference>
<dbReference type="HAMAP" id="MF_02056">
    <property type="entry name" value="MetZ"/>
    <property type="match status" value="1"/>
</dbReference>
<dbReference type="GO" id="GO:0016846">
    <property type="term" value="F:carbon-sulfur lyase activity"/>
    <property type="evidence" value="ECO:0007669"/>
    <property type="project" value="TreeGrafter"/>
</dbReference>
<accession>A0A6J6BE91</accession>
<name>A0A6J6BE91_9ZZZZ</name>
<reference evidence="4" key="1">
    <citation type="submission" date="2020-05" db="EMBL/GenBank/DDBJ databases">
        <authorList>
            <person name="Chiriac C."/>
            <person name="Salcher M."/>
            <person name="Ghai R."/>
            <person name="Kavagutti S V."/>
        </authorList>
    </citation>
    <scope>NUCLEOTIDE SEQUENCE</scope>
</reference>
<evidence type="ECO:0000256" key="1">
    <source>
        <dbReference type="ARBA" id="ARBA00001933"/>
    </source>
</evidence>
<protein>
    <submittedName>
        <fullName evidence="4">Unannotated protein</fullName>
    </submittedName>
</protein>
<dbReference type="GO" id="GO:0005737">
    <property type="term" value="C:cytoplasm"/>
    <property type="evidence" value="ECO:0007669"/>
    <property type="project" value="TreeGrafter"/>
</dbReference>
<dbReference type="Gene3D" id="3.40.640.10">
    <property type="entry name" value="Type I PLP-dependent aspartate aminotransferase-like (Major domain)"/>
    <property type="match status" value="1"/>
</dbReference>
<proteinExistence type="inferred from homology"/>
<evidence type="ECO:0000256" key="2">
    <source>
        <dbReference type="ARBA" id="ARBA00022898"/>
    </source>
</evidence>
<dbReference type="Pfam" id="PF01053">
    <property type="entry name" value="Cys_Met_Meta_PP"/>
    <property type="match status" value="1"/>
</dbReference>
<dbReference type="InterPro" id="IPR015424">
    <property type="entry name" value="PyrdxlP-dep_Trfase"/>
</dbReference>
<dbReference type="SUPFAM" id="SSF53383">
    <property type="entry name" value="PLP-dependent transferases"/>
    <property type="match status" value="1"/>
</dbReference>
<keyword evidence="2" id="KW-0663">Pyridoxal phosphate</keyword>
<dbReference type="InterPro" id="IPR015421">
    <property type="entry name" value="PyrdxlP-dep_Trfase_major"/>
</dbReference>
<dbReference type="AlphaFoldDB" id="A0A6J6BE91"/>
<organism evidence="4">
    <name type="scientific">freshwater metagenome</name>
    <dbReference type="NCBI Taxonomy" id="449393"/>
    <lineage>
        <taxon>unclassified sequences</taxon>
        <taxon>metagenomes</taxon>
        <taxon>ecological metagenomes</taxon>
    </lineage>
</organism>
<feature type="compositionally biased region" description="Basic and acidic residues" evidence="3">
    <location>
        <begin position="10"/>
        <end position="19"/>
    </location>
</feature>
<dbReference type="PANTHER" id="PTHR11808:SF80">
    <property type="entry name" value="CYSTATHIONINE GAMMA-LYASE"/>
    <property type="match status" value="1"/>
</dbReference>
<dbReference type="GO" id="GO:0019346">
    <property type="term" value="P:transsulfuration"/>
    <property type="evidence" value="ECO:0007669"/>
    <property type="project" value="InterPro"/>
</dbReference>
<dbReference type="Gene3D" id="3.90.1150.10">
    <property type="entry name" value="Aspartate Aminotransferase, domain 1"/>
    <property type="match status" value="1"/>
</dbReference>
<dbReference type="EMBL" id="CAEZSI010000041">
    <property type="protein sequence ID" value="CAB4536987.1"/>
    <property type="molecule type" value="Genomic_DNA"/>
</dbReference>
<dbReference type="FunFam" id="3.40.640.10:FF:000046">
    <property type="entry name" value="Cystathionine gamma-lyase"/>
    <property type="match status" value="1"/>
</dbReference>
<dbReference type="InterPro" id="IPR006234">
    <property type="entry name" value="O-succ-hSer_sulfhydrylase"/>
</dbReference>
<dbReference type="NCBIfam" id="TIGR01325">
    <property type="entry name" value="O_suc_HS_sulf"/>
    <property type="match status" value="1"/>
</dbReference>
<evidence type="ECO:0000256" key="3">
    <source>
        <dbReference type="SAM" id="MobiDB-lite"/>
    </source>
</evidence>
<dbReference type="CDD" id="cd00614">
    <property type="entry name" value="CGS_like"/>
    <property type="match status" value="1"/>
</dbReference>
<evidence type="ECO:0000313" key="4">
    <source>
        <dbReference type="EMBL" id="CAB4536987.1"/>
    </source>
</evidence>
<comment type="cofactor">
    <cofactor evidence="1">
        <name>pyridoxal 5'-phosphate</name>
        <dbReference type="ChEBI" id="CHEBI:597326"/>
    </cofactor>
</comment>
<dbReference type="GO" id="GO:0071268">
    <property type="term" value="P:homocysteine biosynthetic process"/>
    <property type="evidence" value="ECO:0007669"/>
    <property type="project" value="InterPro"/>
</dbReference>
<dbReference type="GO" id="GO:0030170">
    <property type="term" value="F:pyridoxal phosphate binding"/>
    <property type="evidence" value="ECO:0007669"/>
    <property type="project" value="InterPro"/>
</dbReference>
<dbReference type="PANTHER" id="PTHR11808">
    <property type="entry name" value="TRANS-SULFURATION ENZYME FAMILY MEMBER"/>
    <property type="match status" value="1"/>
</dbReference>
<dbReference type="InterPro" id="IPR000277">
    <property type="entry name" value="Cys/Met-Metab_PyrdxlP-dep_enz"/>
</dbReference>
<sequence>MSKRPWGHRPLNERDEPQWELHPQTHSVRAGLARSGFGETSEALYLNSGFTYSSAEEAFSSFAEETDHFLYSRFHNPTIAMFEQRLAAIEGAELCVATGSGMSAMFASLACIVEQGDHVVASAAMFSSCHVVITEFLPKWGVTFELVKGNDPAAWAKALSKPTKAVFIETPSNPLLEIVDIQMVSDLAHKVGATVIVDNVMASPILQKPLQLGADVVMYSATKHIDGQGRVLAGALLGSRDYIVEKLLPFVRHTGPALSAFNAWVLVKSLETMEMRVQRMTQNAQEVAEFLEGHKKIKSVRFPGLKSHPEYELAKKQMAGGGTTIGIEFAGNQAAVFGFMNKLRVIDISNNLGDSKSLITHPSSSTHRRLSPEVQAEMGITESVLRLSVGLEHASDLLKDLDQALS</sequence>